<organism evidence="1 2">
    <name type="scientific">Hygrophoropsis aurantiaca</name>
    <dbReference type="NCBI Taxonomy" id="72124"/>
    <lineage>
        <taxon>Eukaryota</taxon>
        <taxon>Fungi</taxon>
        <taxon>Dikarya</taxon>
        <taxon>Basidiomycota</taxon>
        <taxon>Agaricomycotina</taxon>
        <taxon>Agaricomycetes</taxon>
        <taxon>Agaricomycetidae</taxon>
        <taxon>Boletales</taxon>
        <taxon>Coniophorineae</taxon>
        <taxon>Hygrophoropsidaceae</taxon>
        <taxon>Hygrophoropsis</taxon>
    </lineage>
</organism>
<protein>
    <submittedName>
        <fullName evidence="1">Caspase domain-containing protein</fullName>
    </submittedName>
</protein>
<proteinExistence type="predicted"/>
<evidence type="ECO:0000313" key="1">
    <source>
        <dbReference type="EMBL" id="KAH7913122.1"/>
    </source>
</evidence>
<evidence type="ECO:0000313" key="2">
    <source>
        <dbReference type="Proteomes" id="UP000790377"/>
    </source>
</evidence>
<dbReference type="Proteomes" id="UP000790377">
    <property type="component" value="Unassembled WGS sequence"/>
</dbReference>
<sequence length="442" mass="49617">MFGLPSISGLLRRLRGSPTVVPVIPTEKPAETLPQGKKKALLIGIKYKLKKLDHFGPIPVAHDDTRAMEQLLMDVYGYAKSDIVVMLDIKENVNTNLMPTHKNIIAQIQSLVRDAMPNDKFFFYYSGHGDQVTCKHHSESDGKDEVLLGCDGRKIIDNKLRLLLVQPLPALSQLVAIFDSCHSETVLDLDHTCNSTSIDQGLGENGDVNLLPEPSVLCGLPTPGVKSFFHKLKRARSPKAEPVQQPPDIETRGRTSVPQLTLKTDVGPGTQPWIVSPIRRVLSPMQTFACTGSCPLPDPQQKAELPRVISLSACRDSQLAYDDKEMGVTMTKFLIKNLRKEPYPTLQVLLDGLREDINEMTERRLQREASALPTHSHNNTMPRRRVTEITVFDPMESSLVFEARNHDHDHNHDDDQSEKQWSQKPALSSNYRLDLFNDNFDP</sequence>
<keyword evidence="2" id="KW-1185">Reference proteome</keyword>
<reference evidence="1" key="1">
    <citation type="journal article" date="2021" name="New Phytol.">
        <title>Evolutionary innovations through gain and loss of genes in the ectomycorrhizal Boletales.</title>
        <authorList>
            <person name="Wu G."/>
            <person name="Miyauchi S."/>
            <person name="Morin E."/>
            <person name="Kuo A."/>
            <person name="Drula E."/>
            <person name="Varga T."/>
            <person name="Kohler A."/>
            <person name="Feng B."/>
            <person name="Cao Y."/>
            <person name="Lipzen A."/>
            <person name="Daum C."/>
            <person name="Hundley H."/>
            <person name="Pangilinan J."/>
            <person name="Johnson J."/>
            <person name="Barry K."/>
            <person name="LaButti K."/>
            <person name="Ng V."/>
            <person name="Ahrendt S."/>
            <person name="Min B."/>
            <person name="Choi I.G."/>
            <person name="Park H."/>
            <person name="Plett J.M."/>
            <person name="Magnuson J."/>
            <person name="Spatafora J.W."/>
            <person name="Nagy L.G."/>
            <person name="Henrissat B."/>
            <person name="Grigoriev I.V."/>
            <person name="Yang Z.L."/>
            <person name="Xu J."/>
            <person name="Martin F.M."/>
        </authorList>
    </citation>
    <scope>NUCLEOTIDE SEQUENCE</scope>
    <source>
        <strain evidence="1">ATCC 28755</strain>
    </source>
</reference>
<dbReference type="EMBL" id="MU267637">
    <property type="protein sequence ID" value="KAH7913122.1"/>
    <property type="molecule type" value="Genomic_DNA"/>
</dbReference>
<name>A0ACB8AIT7_9AGAM</name>
<comment type="caution">
    <text evidence="1">The sequence shown here is derived from an EMBL/GenBank/DDBJ whole genome shotgun (WGS) entry which is preliminary data.</text>
</comment>
<accession>A0ACB8AIT7</accession>
<gene>
    <name evidence="1" type="ORF">BJ138DRAFT_1146853</name>
</gene>